<dbReference type="Proteomes" id="UP001165090">
    <property type="component" value="Unassembled WGS sequence"/>
</dbReference>
<accession>A0ABQ5SE79</accession>
<dbReference type="InterPro" id="IPR001245">
    <property type="entry name" value="Ser-Thr/Tyr_kinase_cat_dom"/>
</dbReference>
<dbReference type="InterPro" id="IPR050167">
    <property type="entry name" value="Ser_Thr_protein_kinase"/>
</dbReference>
<dbReference type="InterPro" id="IPR000719">
    <property type="entry name" value="Prot_kinase_dom"/>
</dbReference>
<dbReference type="Pfam" id="PF07714">
    <property type="entry name" value="PK_Tyr_Ser-Thr"/>
    <property type="match status" value="1"/>
</dbReference>
<dbReference type="SUPFAM" id="SSF56112">
    <property type="entry name" value="Protein kinase-like (PK-like)"/>
    <property type="match status" value="1"/>
</dbReference>
<evidence type="ECO:0000313" key="2">
    <source>
        <dbReference type="EMBL" id="GLI67476.1"/>
    </source>
</evidence>
<evidence type="ECO:0000313" key="3">
    <source>
        <dbReference type="Proteomes" id="UP001165090"/>
    </source>
</evidence>
<protein>
    <recommendedName>
        <fullName evidence="1">Protein kinase domain-containing protein</fullName>
    </recommendedName>
</protein>
<comment type="caution">
    <text evidence="2">The sequence shown here is derived from an EMBL/GenBank/DDBJ whole genome shotgun (WGS) entry which is preliminary data.</text>
</comment>
<keyword evidence="3" id="KW-1185">Reference proteome</keyword>
<name>A0ABQ5SE79_9CHLO</name>
<dbReference type="PROSITE" id="PS50011">
    <property type="entry name" value="PROTEIN_KINASE_DOM"/>
    <property type="match status" value="1"/>
</dbReference>
<dbReference type="PANTHER" id="PTHR23257">
    <property type="entry name" value="SERINE-THREONINE PROTEIN KINASE"/>
    <property type="match status" value="1"/>
</dbReference>
<dbReference type="EMBL" id="BSDZ01000078">
    <property type="protein sequence ID" value="GLI67476.1"/>
    <property type="molecule type" value="Genomic_DNA"/>
</dbReference>
<feature type="non-terminal residue" evidence="2">
    <location>
        <position position="1"/>
    </location>
</feature>
<sequence>AVLQDRHQLLTGRMGSPGWVAPEILKGLPYNEKVDVYSFGIIIWECLAGKRPYEGLTNDQVMLAVAAGSRPAVPPDTDPALERLMSSCWDQDPEQRPAFHEITTELQLLLQQALAAEAEL</sequence>
<organism evidence="2 3">
    <name type="scientific">Volvox africanus</name>
    <dbReference type="NCBI Taxonomy" id="51714"/>
    <lineage>
        <taxon>Eukaryota</taxon>
        <taxon>Viridiplantae</taxon>
        <taxon>Chlorophyta</taxon>
        <taxon>core chlorophytes</taxon>
        <taxon>Chlorophyceae</taxon>
        <taxon>CS clade</taxon>
        <taxon>Chlamydomonadales</taxon>
        <taxon>Volvocaceae</taxon>
        <taxon>Volvox</taxon>
    </lineage>
</organism>
<dbReference type="Gene3D" id="1.10.510.10">
    <property type="entry name" value="Transferase(Phosphotransferase) domain 1"/>
    <property type="match status" value="1"/>
</dbReference>
<reference evidence="2 3" key="1">
    <citation type="journal article" date="2023" name="IScience">
        <title>Expanded male sex-determining region conserved during the evolution of homothallism in the green alga Volvox.</title>
        <authorList>
            <person name="Yamamoto K."/>
            <person name="Matsuzaki R."/>
            <person name="Mahakham W."/>
            <person name="Heman W."/>
            <person name="Sekimoto H."/>
            <person name="Kawachi M."/>
            <person name="Minakuchi Y."/>
            <person name="Toyoda A."/>
            <person name="Nozaki H."/>
        </authorList>
    </citation>
    <scope>NUCLEOTIDE SEQUENCE [LARGE SCALE GENOMIC DNA]</scope>
    <source>
        <strain evidence="2 3">NIES-4468</strain>
    </source>
</reference>
<dbReference type="InterPro" id="IPR020635">
    <property type="entry name" value="Tyr_kinase_cat_dom"/>
</dbReference>
<dbReference type="InterPro" id="IPR011009">
    <property type="entry name" value="Kinase-like_dom_sf"/>
</dbReference>
<evidence type="ECO:0000259" key="1">
    <source>
        <dbReference type="PROSITE" id="PS50011"/>
    </source>
</evidence>
<dbReference type="SMART" id="SM00219">
    <property type="entry name" value="TyrKc"/>
    <property type="match status" value="1"/>
</dbReference>
<proteinExistence type="predicted"/>
<gene>
    <name evidence="2" type="ORF">VaNZ11_011693</name>
</gene>
<feature type="domain" description="Protein kinase" evidence="1">
    <location>
        <begin position="1"/>
        <end position="110"/>
    </location>
</feature>